<name>H2AS39_KAZAF</name>
<keyword evidence="4" id="KW-1185">Reference proteome</keyword>
<organism evidence="3 4">
    <name type="scientific">Kazachstania africana (strain ATCC 22294 / BCRC 22015 / CBS 2517 / CECT 1963 / NBRC 1671 / NRRL Y-8276)</name>
    <name type="common">Yeast</name>
    <name type="synonym">Kluyveromyces africanus</name>
    <dbReference type="NCBI Taxonomy" id="1071382"/>
    <lineage>
        <taxon>Eukaryota</taxon>
        <taxon>Fungi</taxon>
        <taxon>Dikarya</taxon>
        <taxon>Ascomycota</taxon>
        <taxon>Saccharomycotina</taxon>
        <taxon>Saccharomycetes</taxon>
        <taxon>Saccharomycetales</taxon>
        <taxon>Saccharomycetaceae</taxon>
        <taxon>Kazachstania</taxon>
    </lineage>
</organism>
<dbReference type="GeneID" id="13885108"/>
<feature type="compositionally biased region" description="Basic and acidic residues" evidence="2">
    <location>
        <begin position="41"/>
        <end position="50"/>
    </location>
</feature>
<dbReference type="RefSeq" id="XP_003956324.1">
    <property type="nucleotide sequence ID" value="XM_003956275.1"/>
</dbReference>
<evidence type="ECO:0000313" key="4">
    <source>
        <dbReference type="Proteomes" id="UP000005220"/>
    </source>
</evidence>
<reference evidence="3 4" key="1">
    <citation type="journal article" date="2011" name="Proc. Natl. Acad. Sci. U.S.A.">
        <title>Evolutionary erosion of yeast sex chromosomes by mating-type switching accidents.</title>
        <authorList>
            <person name="Gordon J.L."/>
            <person name="Armisen D."/>
            <person name="Proux-Wera E."/>
            <person name="Oheigeartaigh S.S."/>
            <person name="Byrne K.P."/>
            <person name="Wolfe K.H."/>
        </authorList>
    </citation>
    <scope>NUCLEOTIDE SEQUENCE [LARGE SCALE GENOMIC DNA]</scope>
    <source>
        <strain evidence="4">ATCC 22294 / BCRC 22015 / CBS 2517 / CECT 1963 / NBRC 1671 / NRRL Y-8276</strain>
    </source>
</reference>
<gene>
    <name evidence="3" type="primary">KAFR0C01960</name>
    <name evidence="3" type="ORF">KAFR_0C01960</name>
</gene>
<proteinExistence type="predicted"/>
<dbReference type="AlphaFoldDB" id="H2AS39"/>
<dbReference type="InParanoid" id="H2AS39"/>
<dbReference type="STRING" id="1071382.H2AS39"/>
<dbReference type="HOGENOM" id="CLU_018313_0_0_1"/>
<evidence type="ECO:0000256" key="1">
    <source>
        <dbReference type="SAM" id="Coils"/>
    </source>
</evidence>
<evidence type="ECO:0000313" key="3">
    <source>
        <dbReference type="EMBL" id="CCF57189.1"/>
    </source>
</evidence>
<feature type="compositionally biased region" description="Polar residues" evidence="2">
    <location>
        <begin position="51"/>
        <end position="61"/>
    </location>
</feature>
<feature type="region of interest" description="Disordered" evidence="2">
    <location>
        <begin position="20"/>
        <end position="63"/>
    </location>
</feature>
<dbReference type="Proteomes" id="UP000005220">
    <property type="component" value="Chromosome 3"/>
</dbReference>
<feature type="coiled-coil region" evidence="1">
    <location>
        <begin position="286"/>
        <end position="313"/>
    </location>
</feature>
<protein>
    <submittedName>
        <fullName evidence="3">Uncharacterized protein</fullName>
    </submittedName>
</protein>
<evidence type="ECO:0000256" key="2">
    <source>
        <dbReference type="SAM" id="MobiDB-lite"/>
    </source>
</evidence>
<dbReference type="KEGG" id="kaf:KAFR_0C01960"/>
<feature type="region of interest" description="Disordered" evidence="2">
    <location>
        <begin position="147"/>
        <end position="179"/>
    </location>
</feature>
<accession>H2AS39</accession>
<dbReference type="OrthoDB" id="4068250at2759"/>
<sequence length="563" mass="65966">MFKTRSLADEAFDKLLSETTSVKTTDTAKKHQFLSKVNTNKSKENDDENKYNSPFRNNAPSREQKKQLQDLKTAKFPLVSATSTYNTDTKDVYKDLDPKKNFARDIKFPSRLIDNENRQNQILLDLKIKQDALDRLKDSLQVIDVEDLPRDDKEKGEEEKDSDPVPEQPSNNENITDKDALQDAYDLNSKAATKTDPDIVSHNYSVLNKNNLIDAKDMSIENKLFYLKPIHRKDYPKVQSTTESKFPVASPENKETVVKLTSGKKISKYVYDKIEHDTKVNDQYIVKYQNDQLNKLNKLKSEYNEKIKSIQLEKFKTLNEIENLNLESFNNFEVIQNKLVKNLMDSTATFSDNKVKILRKTGQLKLQKLNELKFLNQKRNLIRREANMINVEKDSYKTNFNYINCSLNEILQELDAKLFKLSQDNIRNENLEHEINKLQSKKQTLLDEIDSIEYKKLHPDDDSKQLELNEMDEQINSKLSNLNLIKQEIINEKLKISKLTNDLNLQLIENKNENLRIMDENTKLNDKIHNMQELHKNELKNLTERHENSDTYSYVTEEQIQFQ</sequence>
<feature type="coiled-coil region" evidence="1">
    <location>
        <begin position="421"/>
        <end position="488"/>
    </location>
</feature>
<feature type="compositionally biased region" description="Basic and acidic residues" evidence="2">
    <location>
        <begin position="147"/>
        <end position="158"/>
    </location>
</feature>
<dbReference type="EMBL" id="HE650823">
    <property type="protein sequence ID" value="CCF57189.1"/>
    <property type="molecule type" value="Genomic_DNA"/>
</dbReference>
<dbReference type="eggNOG" id="ENOG502RJFX">
    <property type="taxonomic scope" value="Eukaryota"/>
</dbReference>
<keyword evidence="1" id="KW-0175">Coiled coil</keyword>